<protein>
    <submittedName>
        <fullName evidence="2">4-amino-4-deoxychorismate lyase</fullName>
    </submittedName>
</protein>
<dbReference type="SUPFAM" id="SSF56752">
    <property type="entry name" value="D-aminoacid aminotransferase-like PLP-dependent enzymes"/>
    <property type="match status" value="1"/>
</dbReference>
<dbReference type="InterPro" id="IPR043131">
    <property type="entry name" value="BCAT-like_N"/>
</dbReference>
<dbReference type="RefSeq" id="WP_085728876.1">
    <property type="nucleotide sequence ID" value="NZ_NBYN01000056.1"/>
</dbReference>
<dbReference type="GO" id="GO:0005829">
    <property type="term" value="C:cytosol"/>
    <property type="evidence" value="ECO:0007669"/>
    <property type="project" value="TreeGrafter"/>
</dbReference>
<proteinExistence type="inferred from homology"/>
<dbReference type="Gene3D" id="3.30.470.10">
    <property type="match status" value="1"/>
</dbReference>
<evidence type="ECO:0000256" key="1">
    <source>
        <dbReference type="ARBA" id="ARBA00009320"/>
    </source>
</evidence>
<sequence>MYWYCGQLIKSTTLTLDVDDPGLIYGATVFTTIRVYQNCINHKLTNWHAHCLRLKSTLEIFDWKEPNWLSIRQGAEILSQNFPVIRITIFPDGREWITGRFLPENLAERQNHGIMVAIGNVKWNRSLPQHKTGNYLAPWLAKTNAQSLKAQEVILVDNQGNWLETATGNLWGWKDHCWWTPPLTEGILPGIARSLIIGHLEENQISVKQEPWTVNLVKDLEAIAYSNSIVEIVPIYMVQDCQERLEYNPRHSCFWEIKRLFLS</sequence>
<dbReference type="AlphaFoldDB" id="A0A1X4G469"/>
<dbReference type="Proteomes" id="UP000192997">
    <property type="component" value="Unassembled WGS sequence"/>
</dbReference>
<dbReference type="EMBL" id="NBYN01000056">
    <property type="protein sequence ID" value="OSO89333.1"/>
    <property type="molecule type" value="Genomic_DNA"/>
</dbReference>
<dbReference type="InterPro" id="IPR001544">
    <property type="entry name" value="Aminotrans_IV"/>
</dbReference>
<dbReference type="Pfam" id="PF01063">
    <property type="entry name" value="Aminotran_4"/>
    <property type="match status" value="1"/>
</dbReference>
<dbReference type="Gene3D" id="3.20.10.10">
    <property type="entry name" value="D-amino Acid Aminotransferase, subunit A, domain 2"/>
    <property type="match status" value="1"/>
</dbReference>
<evidence type="ECO:0000313" key="2">
    <source>
        <dbReference type="EMBL" id="OSO89333.1"/>
    </source>
</evidence>
<dbReference type="InterPro" id="IPR043132">
    <property type="entry name" value="BCAT-like_C"/>
</dbReference>
<organism evidence="2 3">
    <name type="scientific">Cylindrospermopsis raciborskii CENA303</name>
    <dbReference type="NCBI Taxonomy" id="1170769"/>
    <lineage>
        <taxon>Bacteria</taxon>
        <taxon>Bacillati</taxon>
        <taxon>Cyanobacteriota</taxon>
        <taxon>Cyanophyceae</taxon>
        <taxon>Nostocales</taxon>
        <taxon>Aphanizomenonaceae</taxon>
        <taxon>Cylindrospermopsis</taxon>
    </lineage>
</organism>
<reference evidence="3" key="1">
    <citation type="submission" date="2017-04" db="EMBL/GenBank/DDBJ databases">
        <authorList>
            <person name="Abreu V.A."/>
            <person name="Popin R.V."/>
            <person name="Rigonato J."/>
            <person name="Andreote A.P."/>
            <person name="Schaker P.C."/>
            <person name="Hoff-Risseti C."/>
            <person name="Alvarenga D.O."/>
            <person name="Varani A.M."/>
            <person name="Fiore M.F."/>
        </authorList>
    </citation>
    <scope>NUCLEOTIDE SEQUENCE [LARGE SCALE GENOMIC DNA]</scope>
    <source>
        <strain evidence="3">CENA303</strain>
    </source>
</reference>
<comment type="similarity">
    <text evidence="1">Belongs to the class-IV pyridoxal-phosphate-dependent aminotransferase family.</text>
</comment>
<gene>
    <name evidence="2" type="ORF">B7O87_12990</name>
</gene>
<keyword evidence="2" id="KW-0456">Lyase</keyword>
<dbReference type="GO" id="GO:0046394">
    <property type="term" value="P:carboxylic acid biosynthetic process"/>
    <property type="evidence" value="ECO:0007669"/>
    <property type="project" value="UniProtKB-ARBA"/>
</dbReference>
<evidence type="ECO:0000313" key="3">
    <source>
        <dbReference type="Proteomes" id="UP000192997"/>
    </source>
</evidence>
<dbReference type="InterPro" id="IPR036038">
    <property type="entry name" value="Aminotransferase-like"/>
</dbReference>
<name>A0A1X4G469_9CYAN</name>
<dbReference type="GO" id="GO:0016829">
    <property type="term" value="F:lyase activity"/>
    <property type="evidence" value="ECO:0007669"/>
    <property type="project" value="UniProtKB-KW"/>
</dbReference>
<accession>A0A1X4G469</accession>
<comment type="caution">
    <text evidence="2">The sequence shown here is derived from an EMBL/GenBank/DDBJ whole genome shotgun (WGS) entry which is preliminary data.</text>
</comment>
<dbReference type="InterPro" id="IPR050571">
    <property type="entry name" value="Class-IV_PLP-Dep_Aminotrnsfr"/>
</dbReference>
<dbReference type="PANTHER" id="PTHR42743:SF11">
    <property type="entry name" value="AMINODEOXYCHORISMATE LYASE"/>
    <property type="match status" value="1"/>
</dbReference>
<dbReference type="PANTHER" id="PTHR42743">
    <property type="entry name" value="AMINO-ACID AMINOTRANSFERASE"/>
    <property type="match status" value="1"/>
</dbReference>